<feature type="non-terminal residue" evidence="2">
    <location>
        <position position="358"/>
    </location>
</feature>
<dbReference type="GeneID" id="54568154"/>
<evidence type="ECO:0000313" key="3">
    <source>
        <dbReference type="Proteomes" id="UP000799537"/>
    </source>
</evidence>
<name>A0A6A6BWC9_ZASCE</name>
<reference evidence="2" key="1">
    <citation type="journal article" date="2020" name="Stud. Mycol.">
        <title>101 Dothideomycetes genomes: a test case for predicting lifestyles and emergence of pathogens.</title>
        <authorList>
            <person name="Haridas S."/>
            <person name="Albert R."/>
            <person name="Binder M."/>
            <person name="Bloem J."/>
            <person name="Labutti K."/>
            <person name="Salamov A."/>
            <person name="Andreopoulos B."/>
            <person name="Baker S."/>
            <person name="Barry K."/>
            <person name="Bills G."/>
            <person name="Bluhm B."/>
            <person name="Cannon C."/>
            <person name="Castanera R."/>
            <person name="Culley D."/>
            <person name="Daum C."/>
            <person name="Ezra D."/>
            <person name="Gonzalez J."/>
            <person name="Henrissat B."/>
            <person name="Kuo A."/>
            <person name="Liang C."/>
            <person name="Lipzen A."/>
            <person name="Lutzoni F."/>
            <person name="Magnuson J."/>
            <person name="Mondo S."/>
            <person name="Nolan M."/>
            <person name="Ohm R."/>
            <person name="Pangilinan J."/>
            <person name="Park H.-J."/>
            <person name="Ramirez L."/>
            <person name="Alfaro M."/>
            <person name="Sun H."/>
            <person name="Tritt A."/>
            <person name="Yoshinaga Y."/>
            <person name="Zwiers L.-H."/>
            <person name="Turgeon B."/>
            <person name="Goodwin S."/>
            <person name="Spatafora J."/>
            <person name="Crous P."/>
            <person name="Grigoriev I."/>
        </authorList>
    </citation>
    <scope>NUCLEOTIDE SEQUENCE</scope>
    <source>
        <strain evidence="2">ATCC 36951</strain>
    </source>
</reference>
<dbReference type="AlphaFoldDB" id="A0A6A6BWC9"/>
<gene>
    <name evidence="2" type="ORF">M409DRAFT_61801</name>
</gene>
<evidence type="ECO:0000313" key="2">
    <source>
        <dbReference type="EMBL" id="KAF2158280.1"/>
    </source>
</evidence>
<feature type="region of interest" description="Disordered" evidence="1">
    <location>
        <begin position="136"/>
        <end position="358"/>
    </location>
</feature>
<protein>
    <submittedName>
        <fullName evidence="2">Uncharacterized protein</fullName>
    </submittedName>
</protein>
<feature type="region of interest" description="Disordered" evidence="1">
    <location>
        <begin position="1"/>
        <end position="69"/>
    </location>
</feature>
<keyword evidence="3" id="KW-1185">Reference proteome</keyword>
<dbReference type="EMBL" id="ML993826">
    <property type="protein sequence ID" value="KAF2158280.1"/>
    <property type="molecule type" value="Genomic_DNA"/>
</dbReference>
<accession>A0A6A6BWC9</accession>
<feature type="compositionally biased region" description="Low complexity" evidence="1">
    <location>
        <begin position="55"/>
        <end position="65"/>
    </location>
</feature>
<feature type="compositionally biased region" description="Polar residues" evidence="1">
    <location>
        <begin position="332"/>
        <end position="347"/>
    </location>
</feature>
<dbReference type="RefSeq" id="XP_033659169.1">
    <property type="nucleotide sequence ID" value="XM_033814882.1"/>
</dbReference>
<evidence type="ECO:0000256" key="1">
    <source>
        <dbReference type="SAM" id="MobiDB-lite"/>
    </source>
</evidence>
<sequence length="358" mass="38708">STASVTTLGTPSNNTLAEQHKPTRSGMSTTPKASNIGFFKRFHSQTMQTDTAGAPPQRQPTTPRTLVEQTSDRHTALHATRDKTKCQPAVQIDYKTLGVQSRQDDHNILSGQSASMPDRKANTQTTDMIEATNFAVRHRSMSMPTPPSITLNRPHAPNPTHHHSEIERQTPTSNDEAPPPSSLPSEDSSTSSPEHSPLPSPTYSQYSAMPNEDADASTAAGASHREEPNPRRPHHETEDDAFAFAADILRSIEPEDLRNQEQEEGGISLDPTQRSETCTGRLARAASISPEPSTGRDPSQGSYTNISDTTGEPSSLAHASEDDESDGLETASEASNSYQSSVHTTSQEAHEPEDDLQG</sequence>
<proteinExistence type="predicted"/>
<feature type="compositionally biased region" description="Low complexity" evidence="1">
    <location>
        <begin position="183"/>
        <end position="197"/>
    </location>
</feature>
<feature type="compositionally biased region" description="Polar residues" evidence="1">
    <location>
        <begin position="290"/>
        <end position="313"/>
    </location>
</feature>
<feature type="compositionally biased region" description="Basic and acidic residues" evidence="1">
    <location>
        <begin position="250"/>
        <end position="261"/>
    </location>
</feature>
<feature type="compositionally biased region" description="Polar residues" evidence="1">
    <location>
        <begin position="1"/>
        <end position="17"/>
    </location>
</feature>
<feature type="non-terminal residue" evidence="2">
    <location>
        <position position="1"/>
    </location>
</feature>
<organism evidence="2 3">
    <name type="scientific">Zasmidium cellare ATCC 36951</name>
    <dbReference type="NCBI Taxonomy" id="1080233"/>
    <lineage>
        <taxon>Eukaryota</taxon>
        <taxon>Fungi</taxon>
        <taxon>Dikarya</taxon>
        <taxon>Ascomycota</taxon>
        <taxon>Pezizomycotina</taxon>
        <taxon>Dothideomycetes</taxon>
        <taxon>Dothideomycetidae</taxon>
        <taxon>Mycosphaerellales</taxon>
        <taxon>Mycosphaerellaceae</taxon>
        <taxon>Zasmidium</taxon>
    </lineage>
</organism>
<dbReference type="Proteomes" id="UP000799537">
    <property type="component" value="Unassembled WGS sequence"/>
</dbReference>